<evidence type="ECO:0000256" key="1">
    <source>
        <dbReference type="SAM" id="SignalP"/>
    </source>
</evidence>
<evidence type="ECO:0000313" key="2">
    <source>
        <dbReference type="EMBL" id="SPU00914.1"/>
    </source>
</evidence>
<protein>
    <recommendedName>
        <fullName evidence="4">Lipoprotein</fullName>
    </recommendedName>
</protein>
<dbReference type="EMBL" id="UAQE01000001">
    <property type="protein sequence ID" value="SPU00914.1"/>
    <property type="molecule type" value="Genomic_DNA"/>
</dbReference>
<keyword evidence="1" id="KW-0732">Signal</keyword>
<dbReference type="Gene3D" id="1.10.390.10">
    <property type="entry name" value="Neutral Protease Domain 2"/>
    <property type="match status" value="1"/>
</dbReference>
<dbReference type="InterPro" id="IPR027268">
    <property type="entry name" value="Peptidase_M4/M1_CTD_sf"/>
</dbReference>
<name>A0A2X0XP02_9BACI</name>
<dbReference type="PROSITE" id="PS51257">
    <property type="entry name" value="PROKAR_LIPOPROTEIN"/>
    <property type="match status" value="1"/>
</dbReference>
<proteinExistence type="predicted"/>
<evidence type="ECO:0000313" key="3">
    <source>
        <dbReference type="Proteomes" id="UP000251431"/>
    </source>
</evidence>
<dbReference type="Proteomes" id="UP000251431">
    <property type="component" value="Unassembled WGS sequence"/>
</dbReference>
<gene>
    <name evidence="2" type="ORF">NCTC7582_03713</name>
</gene>
<evidence type="ECO:0008006" key="4">
    <source>
        <dbReference type="Google" id="ProtNLM"/>
    </source>
</evidence>
<feature type="signal peptide" evidence="1">
    <location>
        <begin position="1"/>
        <end position="22"/>
    </location>
</feature>
<reference evidence="2 3" key="1">
    <citation type="submission" date="2018-06" db="EMBL/GenBank/DDBJ databases">
        <authorList>
            <consortium name="Pathogen Informatics"/>
            <person name="Doyle S."/>
        </authorList>
    </citation>
    <scope>NUCLEOTIDE SEQUENCE [LARGE SCALE GENOMIC DNA]</scope>
    <source>
        <strain evidence="2 3">NCTC7582</strain>
    </source>
</reference>
<feature type="chain" id="PRO_5039399861" description="Lipoprotein" evidence="1">
    <location>
        <begin position="23"/>
        <end position="294"/>
    </location>
</feature>
<sequence length="294" mass="34191">MAKWRGTVLLCTLLLTACTAETVQPKEQIQEEKNDENIVVTKDGKITFEIKNEIGVPQEKVEAIKDEIVTAYDHIKNSIHTSYTPSEHINVWFKEDGLSWGFASKIELTGVNEDIYPLVHEMTHSLLGYGNNFGSDHGYFTQEGFASYMEEQYGKKEQFSFEKFMKHYLDSDKLIPISKLIDPNQDDVYFRPALSSEEQNRVLMEMSYTHAASFVKYLIDTYGLEKFEHIYNEKELAQKLEEVYGKSSSELEKEWLAFIQQQQGFTHEEKLKSGFFYDMNTILLQIDPKYFAKE</sequence>
<accession>A0A2X0XP02</accession>
<dbReference type="RefSeq" id="WP_112117977.1">
    <property type="nucleotide sequence ID" value="NZ_UAQE01000001.1"/>
</dbReference>
<dbReference type="AlphaFoldDB" id="A0A2X0XP02"/>
<organism evidence="2 3">
    <name type="scientific">Lysinibacillus capsici</name>
    <dbReference type="NCBI Taxonomy" id="2115968"/>
    <lineage>
        <taxon>Bacteria</taxon>
        <taxon>Bacillati</taxon>
        <taxon>Bacillota</taxon>
        <taxon>Bacilli</taxon>
        <taxon>Bacillales</taxon>
        <taxon>Bacillaceae</taxon>
        <taxon>Lysinibacillus</taxon>
    </lineage>
</organism>